<dbReference type="EMBL" id="CP126214">
    <property type="protein sequence ID" value="WIA16247.1"/>
    <property type="molecule type" value="Genomic_DNA"/>
</dbReference>
<evidence type="ECO:0008006" key="3">
    <source>
        <dbReference type="Google" id="ProtNLM"/>
    </source>
</evidence>
<accession>A0ABY8U762</accession>
<evidence type="ECO:0000313" key="1">
    <source>
        <dbReference type="EMBL" id="WIA16247.1"/>
    </source>
</evidence>
<organism evidence="1 2">
    <name type="scientific">Tetradesmus obliquus</name>
    <name type="common">Green alga</name>
    <name type="synonym">Acutodesmus obliquus</name>
    <dbReference type="NCBI Taxonomy" id="3088"/>
    <lineage>
        <taxon>Eukaryota</taxon>
        <taxon>Viridiplantae</taxon>
        <taxon>Chlorophyta</taxon>
        <taxon>core chlorophytes</taxon>
        <taxon>Chlorophyceae</taxon>
        <taxon>CS clade</taxon>
        <taxon>Sphaeropleales</taxon>
        <taxon>Scenedesmaceae</taxon>
        <taxon>Tetradesmus</taxon>
    </lineage>
</organism>
<sequence length="369" mass="41169">MSDIKFISGEYKKSPELRKFFRQVLAVRKANAYDLKEALLALPCQLEEQFLPEDSVRHIALQIYTGLAAGNPATLDWLSDLLSNHPVLLVEDGQQLRFESASSGHPIYLADDSRLAQLFAAHCRMLAVKPEQLPLLAQLLQQVAPPLQNLSQSVRREYVAAGGGGGVLSDHWTGLLQAVLRLILRVVYKQRPQDFMEVQLSKVMQQLCNLQQKLPGFDETCWRSSARQYWPGSDTPLQPPAVELSYDFLYEDVDGVLSGAPGTLCCIECKATRFDAASDGSGVSTHEFPITTNEWRLAQEVRQQSTPQQPALYVVMCVDRVWQEGGPRLVAQLWDPVGLLQQSLLWVTGQELRLCSFPVCRDGDSCADV</sequence>
<keyword evidence="2" id="KW-1185">Reference proteome</keyword>
<evidence type="ECO:0000313" key="2">
    <source>
        <dbReference type="Proteomes" id="UP001244341"/>
    </source>
</evidence>
<reference evidence="1 2" key="1">
    <citation type="submission" date="2023-05" db="EMBL/GenBank/DDBJ databases">
        <title>A 100% complete, gapless, phased diploid assembly of the Scenedesmus obliquus UTEX 3031 genome.</title>
        <authorList>
            <person name="Biondi T.C."/>
            <person name="Hanschen E.R."/>
            <person name="Kwon T."/>
            <person name="Eng W."/>
            <person name="Kruse C.P.S."/>
            <person name="Koehler S.I."/>
            <person name="Kunde Y."/>
            <person name="Gleasner C.D."/>
            <person name="You Mak K.T."/>
            <person name="Polle J."/>
            <person name="Hovde B.T."/>
            <person name="Starkenburg S.R."/>
        </authorList>
    </citation>
    <scope>NUCLEOTIDE SEQUENCE [LARGE SCALE GENOMIC DNA]</scope>
    <source>
        <strain evidence="1 2">DOE0152z</strain>
    </source>
</reference>
<dbReference type="Proteomes" id="UP001244341">
    <property type="component" value="Chromosome 7b"/>
</dbReference>
<protein>
    <recommendedName>
        <fullName evidence="3">Protein NO VEIN C-terminal domain-containing protein</fullName>
    </recommendedName>
</protein>
<name>A0ABY8U762_TETOB</name>
<gene>
    <name evidence="1" type="ORF">OEZ85_012958</name>
</gene>
<proteinExistence type="predicted"/>